<dbReference type="AlphaFoldDB" id="A0ABD0JL20"/>
<organism evidence="1 2">
    <name type="scientific">Batillaria attramentaria</name>
    <dbReference type="NCBI Taxonomy" id="370345"/>
    <lineage>
        <taxon>Eukaryota</taxon>
        <taxon>Metazoa</taxon>
        <taxon>Spiralia</taxon>
        <taxon>Lophotrochozoa</taxon>
        <taxon>Mollusca</taxon>
        <taxon>Gastropoda</taxon>
        <taxon>Caenogastropoda</taxon>
        <taxon>Sorbeoconcha</taxon>
        <taxon>Cerithioidea</taxon>
        <taxon>Batillariidae</taxon>
        <taxon>Batillaria</taxon>
    </lineage>
</organism>
<dbReference type="Proteomes" id="UP001519460">
    <property type="component" value="Unassembled WGS sequence"/>
</dbReference>
<dbReference type="EMBL" id="JACVVK020000397">
    <property type="protein sequence ID" value="KAK7475703.1"/>
    <property type="molecule type" value="Genomic_DNA"/>
</dbReference>
<evidence type="ECO:0000313" key="2">
    <source>
        <dbReference type="Proteomes" id="UP001519460"/>
    </source>
</evidence>
<gene>
    <name evidence="1" type="ORF">BaRGS_00033074</name>
</gene>
<sequence length="77" mass="8775">SLCEMPETLLEYAGQRNTTSDGTPCVHWQDLDTNHTVASYRKEDFPGKYLPQTLKIRYAIRLSAIAFVLCSRTARQP</sequence>
<feature type="non-terminal residue" evidence="1">
    <location>
        <position position="1"/>
    </location>
</feature>
<comment type="caution">
    <text evidence="1">The sequence shown here is derived from an EMBL/GenBank/DDBJ whole genome shotgun (WGS) entry which is preliminary data.</text>
</comment>
<accession>A0ABD0JL20</accession>
<proteinExistence type="predicted"/>
<evidence type="ECO:0000313" key="1">
    <source>
        <dbReference type="EMBL" id="KAK7475703.1"/>
    </source>
</evidence>
<name>A0ABD0JL20_9CAEN</name>
<keyword evidence="2" id="KW-1185">Reference proteome</keyword>
<protein>
    <submittedName>
        <fullName evidence="1">Uncharacterized protein</fullName>
    </submittedName>
</protein>
<reference evidence="1 2" key="1">
    <citation type="journal article" date="2023" name="Sci. Data">
        <title>Genome assembly of the Korean intertidal mud-creeper Batillaria attramentaria.</title>
        <authorList>
            <person name="Patra A.K."/>
            <person name="Ho P.T."/>
            <person name="Jun S."/>
            <person name="Lee S.J."/>
            <person name="Kim Y."/>
            <person name="Won Y.J."/>
        </authorList>
    </citation>
    <scope>NUCLEOTIDE SEQUENCE [LARGE SCALE GENOMIC DNA]</scope>
    <source>
        <strain evidence="1">Wonlab-2016</strain>
    </source>
</reference>